<dbReference type="EMBL" id="RAQO01000008">
    <property type="protein sequence ID" value="RKF15775.1"/>
    <property type="molecule type" value="Genomic_DNA"/>
</dbReference>
<dbReference type="Proteomes" id="UP000286482">
    <property type="component" value="Unassembled WGS sequence"/>
</dbReference>
<dbReference type="HAMAP" id="MF_00226_B">
    <property type="entry name" value="CinA_B"/>
    <property type="match status" value="1"/>
</dbReference>
<evidence type="ECO:0000256" key="1">
    <source>
        <dbReference type="HAMAP-Rule" id="MF_00226"/>
    </source>
</evidence>
<dbReference type="Gene3D" id="3.40.980.10">
    <property type="entry name" value="MoaB/Mog-like domain"/>
    <property type="match status" value="1"/>
</dbReference>
<dbReference type="PANTHER" id="PTHR13939">
    <property type="entry name" value="NICOTINAMIDE-NUCLEOTIDE AMIDOHYDROLASE PNCC"/>
    <property type="match status" value="1"/>
</dbReference>
<dbReference type="InterPro" id="IPR008136">
    <property type="entry name" value="CinA_C"/>
</dbReference>
<dbReference type="Gene3D" id="3.90.950.20">
    <property type="entry name" value="CinA-like"/>
    <property type="match status" value="1"/>
</dbReference>
<proteinExistence type="inferred from homology"/>
<feature type="domain" description="MoaB/Mog" evidence="2">
    <location>
        <begin position="12"/>
        <end position="179"/>
    </location>
</feature>
<sequence>MTMNNNRLLKIEMLSTGDEVLQGDIADTNAAWLGQKLGDLGLKFQSRHTVADDLDDLVSSMRECAKRSDWVFVNGGLGPTSDDCSAQAAARLLGVELELYQPWLEQLQQWYARKNLVMPQSNAKQAMLPKGAEFVDNPVGTACGFIIEYEGAKLIFTPGVPSEMKKMALEQWFPRLPVSFDTGVKRFYSFGLSESWLNDKIDKLTLPLGARIGYRSARPSIEIKIFYDGRCGVDTRLSFEAQVRELIGSFLFCEDQGNWAQSLQDEMLVRKLKLSLAESCTGGMIADQLVAQAGSSAYFVGGIVAYSNSVKSQILKVSDKDLAQYGAVSLSVVEQMAQGVRQVLGSDIGIATSGVAGPDGGSESKPVGTVCFAISTANASFSQTLKFSSPGRHPIRVMATAVAMDMLRRYLNGLSLSADYQLASRIEQQGSEFL</sequence>
<evidence type="ECO:0000259" key="2">
    <source>
        <dbReference type="SMART" id="SM00852"/>
    </source>
</evidence>
<dbReference type="OrthoDB" id="9801454at2"/>
<dbReference type="NCBIfam" id="TIGR00199">
    <property type="entry name" value="PncC_domain"/>
    <property type="match status" value="1"/>
</dbReference>
<dbReference type="InterPro" id="IPR008135">
    <property type="entry name" value="Competence-induced_CinA"/>
</dbReference>
<keyword evidence="4" id="KW-1185">Reference proteome</keyword>
<protein>
    <recommendedName>
        <fullName evidence="1">CinA-like protein</fullName>
    </recommendedName>
</protein>
<dbReference type="CDD" id="cd00885">
    <property type="entry name" value="cinA"/>
    <property type="match status" value="1"/>
</dbReference>
<dbReference type="SUPFAM" id="SSF142433">
    <property type="entry name" value="CinA-like"/>
    <property type="match status" value="1"/>
</dbReference>
<gene>
    <name evidence="3" type="ORF">DBZ36_15475</name>
</gene>
<dbReference type="InterPro" id="IPR001453">
    <property type="entry name" value="MoaB/Mog_dom"/>
</dbReference>
<dbReference type="AlphaFoldDB" id="A0A420E8L9"/>
<dbReference type="NCBIfam" id="TIGR00200">
    <property type="entry name" value="cinA_nterm"/>
    <property type="match status" value="1"/>
</dbReference>
<comment type="caution">
    <text evidence="3">The sequence shown here is derived from an EMBL/GenBank/DDBJ whole genome shotgun (WGS) entry which is preliminary data.</text>
</comment>
<dbReference type="InterPro" id="IPR050101">
    <property type="entry name" value="CinA"/>
</dbReference>
<dbReference type="SMART" id="SM00852">
    <property type="entry name" value="MoCF_biosynth"/>
    <property type="match status" value="1"/>
</dbReference>
<comment type="similarity">
    <text evidence="1">Belongs to the CinA family.</text>
</comment>
<evidence type="ECO:0000313" key="3">
    <source>
        <dbReference type="EMBL" id="RKF15775.1"/>
    </source>
</evidence>
<name>A0A420E8L9_9ALTE</name>
<organism evidence="3 4">
    <name type="scientific">Alginatibacterium sediminis</name>
    <dbReference type="NCBI Taxonomy" id="2164068"/>
    <lineage>
        <taxon>Bacteria</taxon>
        <taxon>Pseudomonadati</taxon>
        <taxon>Pseudomonadota</taxon>
        <taxon>Gammaproteobacteria</taxon>
        <taxon>Alteromonadales</taxon>
        <taxon>Alteromonadaceae</taxon>
        <taxon>Alginatibacterium</taxon>
    </lineage>
</organism>
<reference evidence="3 4" key="1">
    <citation type="submission" date="2018-09" db="EMBL/GenBank/DDBJ databases">
        <authorList>
            <person name="Wang Z."/>
        </authorList>
    </citation>
    <scope>NUCLEOTIDE SEQUENCE [LARGE SCALE GENOMIC DNA]</scope>
    <source>
        <strain evidence="3 4">ALS 81</strain>
    </source>
</reference>
<dbReference type="InterPro" id="IPR036653">
    <property type="entry name" value="CinA-like_C"/>
</dbReference>
<dbReference type="InterPro" id="IPR036425">
    <property type="entry name" value="MoaB/Mog-like_dom_sf"/>
</dbReference>
<evidence type="ECO:0000313" key="4">
    <source>
        <dbReference type="Proteomes" id="UP000286482"/>
    </source>
</evidence>
<dbReference type="Pfam" id="PF02464">
    <property type="entry name" value="CinA"/>
    <property type="match status" value="1"/>
</dbReference>
<dbReference type="SUPFAM" id="SSF53218">
    <property type="entry name" value="Molybdenum cofactor biosynthesis proteins"/>
    <property type="match status" value="1"/>
</dbReference>
<dbReference type="RefSeq" id="WP_120355861.1">
    <property type="nucleotide sequence ID" value="NZ_RAQO01000008.1"/>
</dbReference>
<dbReference type="PIRSF" id="PIRSF006728">
    <property type="entry name" value="CinA"/>
    <property type="match status" value="1"/>
</dbReference>
<accession>A0A420E8L9</accession>
<dbReference type="PANTHER" id="PTHR13939:SF0">
    <property type="entry name" value="NMN AMIDOHYDROLASE-LIKE PROTEIN YFAY"/>
    <property type="match status" value="1"/>
</dbReference>
<dbReference type="Pfam" id="PF00994">
    <property type="entry name" value="MoCF_biosynth"/>
    <property type="match status" value="1"/>
</dbReference>